<keyword evidence="2" id="KW-1185">Reference proteome</keyword>
<sequence>MNKAFGGGYLGVFLSSLCILDAEDFTYSIPKKEELGHRKFLKKKCLRNPLKPPCFTKSKPPIKKPFNLDKSSRYYGTSVVQMSWLQSTQRFKKAPLESQSIPFAEISLILGYKHFFDKKGRYGLRYYAFLDYAYGFIPKGELANNAYFIKSTSIPKAYQNKLQKKETFINALIYGMGLDVLYRRAFGTLFLGINLVGESWFYETKIFKEWAKTPHTTYKPNMFQLMFNMGYRYRFSRHKNWAIEFGTRIPILNNHYFKSPTYELTFRRNLSIYLTSTYDF</sequence>
<dbReference type="STRING" id="182217.HCW_05890"/>
<name>I0ENC1_HELC0</name>
<reference evidence="2" key="1">
    <citation type="submission" date="2012-04" db="EMBL/GenBank/DDBJ databases">
        <title>Complete genome sequence of Helicobacter cetorum strain MIT 00-7128.</title>
        <authorList>
            <person name="Kersulyte D."/>
            <person name="Berg D.E."/>
        </authorList>
    </citation>
    <scope>NUCLEOTIDE SEQUENCE [LARGE SCALE GENOMIC DNA]</scope>
    <source>
        <strain evidence="2">MIT 00-7128</strain>
    </source>
</reference>
<dbReference type="HOGENOM" id="CLU_092014_0_0_7"/>
<dbReference type="RefSeq" id="WP_014661310.1">
    <property type="nucleotide sequence ID" value="NC_017737.1"/>
</dbReference>
<dbReference type="PRINTS" id="PR01776">
    <property type="entry name" value="HPOMPFAMILY"/>
</dbReference>
<proteinExistence type="predicted"/>
<dbReference type="AlphaFoldDB" id="I0ENC1"/>
<evidence type="ECO:0000313" key="2">
    <source>
        <dbReference type="Proteomes" id="UP000005010"/>
    </source>
</evidence>
<dbReference type="Proteomes" id="UP000005010">
    <property type="component" value="Chromosome"/>
</dbReference>
<accession>I0ENC1</accession>
<dbReference type="KEGG" id="hce:HCW_05890"/>
<protein>
    <submittedName>
        <fullName evidence="1">Outer membrane protein 10</fullName>
    </submittedName>
</protein>
<dbReference type="Pfam" id="PF01856">
    <property type="entry name" value="HP_OMP"/>
    <property type="match status" value="1"/>
</dbReference>
<dbReference type="PATRIC" id="fig|182217.3.peg.1248"/>
<organism evidence="1 2">
    <name type="scientific">Helicobacter cetorum (strain ATCC BAA-429 / MIT 00-7128)</name>
    <dbReference type="NCBI Taxonomy" id="182217"/>
    <lineage>
        <taxon>Bacteria</taxon>
        <taxon>Pseudomonadati</taxon>
        <taxon>Campylobacterota</taxon>
        <taxon>Epsilonproteobacteria</taxon>
        <taxon>Campylobacterales</taxon>
        <taxon>Helicobacteraceae</taxon>
        <taxon>Helicobacter</taxon>
    </lineage>
</organism>
<dbReference type="InterPro" id="IPR002718">
    <property type="entry name" value="OMP_Helicobacter"/>
</dbReference>
<dbReference type="EMBL" id="CP003479">
    <property type="protein sequence ID" value="AFI04440.1"/>
    <property type="molecule type" value="Genomic_DNA"/>
</dbReference>
<gene>
    <name evidence="1" type="ordered locus">HCW_05890</name>
</gene>
<evidence type="ECO:0000313" key="1">
    <source>
        <dbReference type="EMBL" id="AFI04440.1"/>
    </source>
</evidence>